<keyword evidence="2" id="KW-1185">Reference proteome</keyword>
<organism evidence="1 2">
    <name type="scientific">Ruegeria intermedia</name>
    <dbReference type="NCBI Taxonomy" id="996115"/>
    <lineage>
        <taxon>Bacteria</taxon>
        <taxon>Pseudomonadati</taxon>
        <taxon>Pseudomonadota</taxon>
        <taxon>Alphaproteobacteria</taxon>
        <taxon>Rhodobacterales</taxon>
        <taxon>Roseobacteraceae</taxon>
        <taxon>Ruegeria</taxon>
    </lineage>
</organism>
<dbReference type="AlphaFoldDB" id="A0A1M4SKS2"/>
<dbReference type="EMBL" id="FQVK01000001">
    <property type="protein sequence ID" value="SHE32874.1"/>
    <property type="molecule type" value="Genomic_DNA"/>
</dbReference>
<protein>
    <submittedName>
        <fullName evidence="1">Uncharacterized protein</fullName>
    </submittedName>
</protein>
<accession>A0A1M4SKS2</accession>
<sequence>MRDPILELLSSSDLPLGSGCCADGDLVAYLDCKCQDGRCDRAAGVADARIATVPQSTPAAPASGAVPR</sequence>
<evidence type="ECO:0000313" key="1">
    <source>
        <dbReference type="EMBL" id="SHE32874.1"/>
    </source>
</evidence>
<dbReference type="Proteomes" id="UP000325134">
    <property type="component" value="Unassembled WGS sequence"/>
</dbReference>
<name>A0A1M4SKS2_9RHOB</name>
<proteinExistence type="predicted"/>
<evidence type="ECO:0000313" key="2">
    <source>
        <dbReference type="Proteomes" id="UP000325134"/>
    </source>
</evidence>
<gene>
    <name evidence="1" type="ORF">SAMN05444279_101166</name>
</gene>
<reference evidence="1 2" key="1">
    <citation type="submission" date="2016-11" db="EMBL/GenBank/DDBJ databases">
        <authorList>
            <person name="Varghese N."/>
            <person name="Submissions S."/>
        </authorList>
    </citation>
    <scope>NUCLEOTIDE SEQUENCE [LARGE SCALE GENOMIC DNA]</scope>
    <source>
        <strain evidence="1 2">DSM 29341</strain>
    </source>
</reference>